<dbReference type="PROSITE" id="PS50994">
    <property type="entry name" value="INTEGRASE"/>
    <property type="match status" value="1"/>
</dbReference>
<dbReference type="GO" id="GO:0015074">
    <property type="term" value="P:DNA integration"/>
    <property type="evidence" value="ECO:0007669"/>
    <property type="project" value="InterPro"/>
</dbReference>
<keyword evidence="5" id="KW-1185">Reference proteome</keyword>
<dbReference type="PANTHER" id="PTHR37984">
    <property type="entry name" value="PROTEIN CBG26694"/>
    <property type="match status" value="1"/>
</dbReference>
<sequence length="485" mass="56276">MFIADLLSRFYLNFPESEGDDQWISETVHTLSKNLSISDAKKLEFIQATANDPVLSKVMFYIINGWPKRNELMDGSIKYYYKFQAELSVEDGLLFINHRLIVPDKLRFYILRLLHEPHFGTVKTKQRARQIVFWSGMSSNIQNMISNCYVCERYQNAKQRDLLIPHEIPNIPFYKIACNIMDYAGNSYLIVQDYFSKWLEIILLKNKTSSEIIKHLKILFATFGIPNTVICDNMPFSSFECKNFSKEWNFQFCTSSPKYPRSNGQAERAVQTAKQMFKKCSYDNIDIHLALLEFRNTPVSGIGIPPSQMLMNRLTRTKLPIHTQVLKPAIPKDAHKKLLAKQEYFKRNHDKNAKNFNQNLKTGDNVLIKDQFWEKGQVVGNHSTPRSFNVINNKNNVVRRNFSQLKPTNTKFEINNSSNCSNDHDQTQNMDRSSDNTADNNLETINNQTTCEIDPSNDPIPDSNIKQNNSGRIVKLPNKFKDYFM</sequence>
<accession>A0A5N4A1D0</accession>
<dbReference type="InterPro" id="IPR012337">
    <property type="entry name" value="RNaseH-like_sf"/>
</dbReference>
<evidence type="ECO:0000256" key="2">
    <source>
        <dbReference type="SAM" id="MobiDB-lite"/>
    </source>
</evidence>
<organism evidence="4 5">
    <name type="scientific">Photinus pyralis</name>
    <name type="common">Common eastern firefly</name>
    <name type="synonym">Lampyris pyralis</name>
    <dbReference type="NCBI Taxonomy" id="7054"/>
    <lineage>
        <taxon>Eukaryota</taxon>
        <taxon>Metazoa</taxon>
        <taxon>Ecdysozoa</taxon>
        <taxon>Arthropoda</taxon>
        <taxon>Hexapoda</taxon>
        <taxon>Insecta</taxon>
        <taxon>Pterygota</taxon>
        <taxon>Neoptera</taxon>
        <taxon>Endopterygota</taxon>
        <taxon>Coleoptera</taxon>
        <taxon>Polyphaga</taxon>
        <taxon>Elateriformia</taxon>
        <taxon>Elateroidea</taxon>
        <taxon>Lampyridae</taxon>
        <taxon>Lampyrinae</taxon>
        <taxon>Photinus</taxon>
    </lineage>
</organism>
<reference evidence="4 5" key="1">
    <citation type="journal article" date="2018" name="Elife">
        <title>Firefly genomes illuminate parallel origins of bioluminescence in beetles.</title>
        <authorList>
            <person name="Fallon T.R."/>
            <person name="Lower S.E."/>
            <person name="Chang C.H."/>
            <person name="Bessho-Uehara M."/>
            <person name="Martin G.J."/>
            <person name="Bewick A.J."/>
            <person name="Behringer M."/>
            <person name="Debat H.J."/>
            <person name="Wong I."/>
            <person name="Day J.C."/>
            <person name="Suvorov A."/>
            <person name="Silva C.J."/>
            <person name="Stanger-Hall K.F."/>
            <person name="Hall D.W."/>
            <person name="Schmitz R.J."/>
            <person name="Nelson D.R."/>
            <person name="Lewis S.M."/>
            <person name="Shigenobu S."/>
            <person name="Bybee S.M."/>
            <person name="Larracuente A.M."/>
            <person name="Oba Y."/>
            <person name="Weng J.K."/>
        </authorList>
    </citation>
    <scope>NUCLEOTIDE SEQUENCE [LARGE SCALE GENOMIC DNA]</scope>
    <source>
        <strain evidence="4">1611_PpyrPB1</strain>
        <tissue evidence="4">Whole body</tissue>
    </source>
</reference>
<protein>
    <recommendedName>
        <fullName evidence="1">RNA-directed DNA polymerase</fullName>
        <ecNumber evidence="1">2.7.7.49</ecNumber>
    </recommendedName>
</protein>
<dbReference type="Pfam" id="PF17921">
    <property type="entry name" value="Integrase_H2C2"/>
    <property type="match status" value="1"/>
</dbReference>
<dbReference type="InterPro" id="IPR050951">
    <property type="entry name" value="Retrovirus_Pol_polyprotein"/>
</dbReference>
<dbReference type="FunFam" id="1.10.340.70:FF:000003">
    <property type="entry name" value="Protein CBG25708"/>
    <property type="match status" value="1"/>
</dbReference>
<evidence type="ECO:0000259" key="3">
    <source>
        <dbReference type="PROSITE" id="PS50994"/>
    </source>
</evidence>
<dbReference type="EMBL" id="VVIM01000011">
    <property type="protein sequence ID" value="KAB0791133.1"/>
    <property type="molecule type" value="Genomic_DNA"/>
</dbReference>
<name>A0A5N4A1D0_PHOPY</name>
<dbReference type="InParanoid" id="A0A5N4A1D0"/>
<dbReference type="InterPro" id="IPR041588">
    <property type="entry name" value="Integrase_H2C2"/>
</dbReference>
<dbReference type="AlphaFoldDB" id="A0A5N4A1D0"/>
<dbReference type="InterPro" id="IPR001584">
    <property type="entry name" value="Integrase_cat-core"/>
</dbReference>
<feature type="compositionally biased region" description="Polar residues" evidence="2">
    <location>
        <begin position="413"/>
        <end position="451"/>
    </location>
</feature>
<evidence type="ECO:0000313" key="5">
    <source>
        <dbReference type="Proteomes" id="UP000327044"/>
    </source>
</evidence>
<dbReference type="GO" id="GO:0003676">
    <property type="term" value="F:nucleic acid binding"/>
    <property type="evidence" value="ECO:0007669"/>
    <property type="project" value="InterPro"/>
</dbReference>
<evidence type="ECO:0000256" key="1">
    <source>
        <dbReference type="ARBA" id="ARBA00012493"/>
    </source>
</evidence>
<proteinExistence type="predicted"/>
<gene>
    <name evidence="4" type="ORF">PPYR_02933</name>
</gene>
<dbReference type="FunFam" id="3.30.420.10:FF:000063">
    <property type="entry name" value="Retrovirus-related Pol polyprotein from transposon 297-like Protein"/>
    <property type="match status" value="1"/>
</dbReference>
<feature type="region of interest" description="Disordered" evidence="2">
    <location>
        <begin position="413"/>
        <end position="469"/>
    </location>
</feature>
<dbReference type="Gene3D" id="1.10.340.70">
    <property type="match status" value="1"/>
</dbReference>
<dbReference type="GO" id="GO:0003964">
    <property type="term" value="F:RNA-directed DNA polymerase activity"/>
    <property type="evidence" value="ECO:0007669"/>
    <property type="project" value="UniProtKB-EC"/>
</dbReference>
<dbReference type="SUPFAM" id="SSF53098">
    <property type="entry name" value="Ribonuclease H-like"/>
    <property type="match status" value="1"/>
</dbReference>
<comment type="caution">
    <text evidence="4">The sequence shown here is derived from an EMBL/GenBank/DDBJ whole genome shotgun (WGS) entry which is preliminary data.</text>
</comment>
<dbReference type="Proteomes" id="UP000327044">
    <property type="component" value="Unassembled WGS sequence"/>
</dbReference>
<dbReference type="PANTHER" id="PTHR37984:SF8">
    <property type="entry name" value="CCHC-TYPE DOMAIN-CONTAINING PROTEIN"/>
    <property type="match status" value="1"/>
</dbReference>
<feature type="domain" description="Integrase catalytic" evidence="3">
    <location>
        <begin position="165"/>
        <end position="279"/>
    </location>
</feature>
<dbReference type="InterPro" id="IPR036397">
    <property type="entry name" value="RNaseH_sf"/>
</dbReference>
<evidence type="ECO:0000313" key="4">
    <source>
        <dbReference type="EMBL" id="KAB0791133.1"/>
    </source>
</evidence>
<dbReference type="Gene3D" id="3.30.420.10">
    <property type="entry name" value="Ribonuclease H-like superfamily/Ribonuclease H"/>
    <property type="match status" value="1"/>
</dbReference>
<dbReference type="EC" id="2.7.7.49" evidence="1"/>